<gene>
    <name evidence="3" type="ORF">RHODO2019_14830</name>
</gene>
<organism evidence="3 4">
    <name type="scientific">Rhodococcus antarcticus</name>
    <dbReference type="NCBI Taxonomy" id="2987751"/>
    <lineage>
        <taxon>Bacteria</taxon>
        <taxon>Bacillati</taxon>
        <taxon>Actinomycetota</taxon>
        <taxon>Actinomycetes</taxon>
        <taxon>Mycobacteriales</taxon>
        <taxon>Nocardiaceae</taxon>
        <taxon>Rhodococcus</taxon>
    </lineage>
</organism>
<evidence type="ECO:0000313" key="4">
    <source>
        <dbReference type="Proteomes" id="UP001164965"/>
    </source>
</evidence>
<evidence type="ECO:0000256" key="2">
    <source>
        <dbReference type="SAM" id="SignalP"/>
    </source>
</evidence>
<dbReference type="RefSeq" id="WP_265382510.1">
    <property type="nucleotide sequence ID" value="NZ_CP110615.1"/>
</dbReference>
<evidence type="ECO:0000313" key="3">
    <source>
        <dbReference type="EMBL" id="UZJ24403.1"/>
    </source>
</evidence>
<dbReference type="InterPro" id="IPR007410">
    <property type="entry name" value="LpqE-like"/>
</dbReference>
<dbReference type="Pfam" id="PF04314">
    <property type="entry name" value="PCuAC"/>
    <property type="match status" value="1"/>
</dbReference>
<feature type="region of interest" description="Disordered" evidence="1">
    <location>
        <begin position="134"/>
        <end position="174"/>
    </location>
</feature>
<evidence type="ECO:0000256" key="1">
    <source>
        <dbReference type="SAM" id="MobiDB-lite"/>
    </source>
</evidence>
<dbReference type="EMBL" id="CP110615">
    <property type="protein sequence ID" value="UZJ24403.1"/>
    <property type="molecule type" value="Genomic_DNA"/>
</dbReference>
<keyword evidence="2" id="KW-0732">Signal</keyword>
<feature type="signal peptide" evidence="2">
    <location>
        <begin position="1"/>
        <end position="36"/>
    </location>
</feature>
<accession>A0ABY6NZK3</accession>
<feature type="chain" id="PRO_5047548558" evidence="2">
    <location>
        <begin position="37"/>
        <end position="223"/>
    </location>
</feature>
<dbReference type="PROSITE" id="PS51257">
    <property type="entry name" value="PROKAR_LIPOPROTEIN"/>
    <property type="match status" value="1"/>
</dbReference>
<protein>
    <submittedName>
        <fullName evidence="3">Copper chaperone PCu(A)C</fullName>
    </submittedName>
</protein>
<reference evidence="3" key="1">
    <citation type="submission" date="2022-10" db="EMBL/GenBank/DDBJ databases">
        <title>Rhodococcus sp.75.</title>
        <authorList>
            <person name="Sun M."/>
        </authorList>
    </citation>
    <scope>NUCLEOTIDE SEQUENCE</scope>
    <source>
        <strain evidence="3">75</strain>
    </source>
</reference>
<feature type="compositionally biased region" description="Low complexity" evidence="1">
    <location>
        <begin position="134"/>
        <end position="167"/>
    </location>
</feature>
<name>A0ABY6NZK3_9NOCA</name>
<keyword evidence="4" id="KW-1185">Reference proteome</keyword>
<dbReference type="Proteomes" id="UP001164965">
    <property type="component" value="Chromosome"/>
</dbReference>
<proteinExistence type="predicted"/>
<dbReference type="InterPro" id="IPR036182">
    <property type="entry name" value="PCuAC_sf"/>
</dbReference>
<sequence>MSISRSTRRSAPRRTSRVLLGAVAAGAAAVLLTACGAGQTGTIGGQVAAVNGAQGLVGKVAVRNVTLQYPTGGQDHYSVGEDAPLLFTLVNSGITADELVSISTPAAGDVSLSGATAIPGGTTLVSAAVEASSGSSSTVVPTNSGSSTPSTSAGSPSATRTSVPSPSGGSGKPGITVGVVAAELTGLTQDVRPGLTIQVTFTFAKAGPVTLPVPVGAPDGARE</sequence>
<dbReference type="Gene3D" id="2.60.40.1890">
    <property type="entry name" value="PCu(A)C copper chaperone"/>
    <property type="match status" value="1"/>
</dbReference>